<sequence length="587" mass="65125">MDFSPNPTAAEASDTARTWLDAFATSLSKEDISSFVSLFLETGWFRDNLVFTWTHRSLCGHDLITKYLSSTRPNTRITNVQLDRAVNVSFLPERNILEAAFTFETLNAYGRGMIMLQPVGNEWKALVVYMTLVDIKGHEERGSESGLYENHTKTWNEVFQERQAAIEKDPHVIILGAAQSGLNVGARFRQMNIPALLIEQSDKVGDVWRNRYPSLTLHTPNNHHSMLYTRPATNAPKFTPRDKVAAMLEQYAYNQDLVIWTRSTIAPYPNYDPESKRWTVKVIRDGKEIIFHPFHIILGIGTLGKPYVPSLPGRELFAEESLHATNFKHPSLYAGKKTIVVGACQTSADICQDLATHGAASVTMVQRSSTVVASAEYIQKNNLDVLWPMHADPLVGDFQAAAMPLGLLKRILIASRFKRVADQKEMLEGLLKAGLNVNEGPEGAGQPLMVFERLGGYWLDIGTANLIIQGKVKIKQGTEPAAFASNGLIFKDGSTLEADAVIFATGYEPIKNIVREIFGEDIANAVTPVWGLDEEGENIRAYTPSGHPGLWWAIGDFATSRYYSKSLALQIKARELGLVGNDISTSP</sequence>
<dbReference type="GO" id="GO:0004497">
    <property type="term" value="F:monooxygenase activity"/>
    <property type="evidence" value="ECO:0007669"/>
    <property type="project" value="TreeGrafter"/>
</dbReference>
<dbReference type="Proteomes" id="UP000054279">
    <property type="component" value="Unassembled WGS sequence"/>
</dbReference>
<evidence type="ECO:0008006" key="4">
    <source>
        <dbReference type="Google" id="ProtNLM"/>
    </source>
</evidence>
<organism evidence="2 3">
    <name type="scientific">Sphaerobolus stellatus (strain SS14)</name>
    <dbReference type="NCBI Taxonomy" id="990650"/>
    <lineage>
        <taxon>Eukaryota</taxon>
        <taxon>Fungi</taxon>
        <taxon>Dikarya</taxon>
        <taxon>Basidiomycota</taxon>
        <taxon>Agaricomycotina</taxon>
        <taxon>Agaricomycetes</taxon>
        <taxon>Phallomycetidae</taxon>
        <taxon>Geastrales</taxon>
        <taxon>Sphaerobolaceae</taxon>
        <taxon>Sphaerobolus</taxon>
    </lineage>
</organism>
<dbReference type="EMBL" id="KN837105">
    <property type="protein sequence ID" value="KIJ46903.1"/>
    <property type="molecule type" value="Genomic_DNA"/>
</dbReference>
<keyword evidence="1" id="KW-0560">Oxidoreductase</keyword>
<name>A0A0C9W570_SPHS4</name>
<dbReference type="Gene3D" id="3.50.50.60">
    <property type="entry name" value="FAD/NAD(P)-binding domain"/>
    <property type="match status" value="1"/>
</dbReference>
<dbReference type="OrthoDB" id="74360at2759"/>
<dbReference type="AlphaFoldDB" id="A0A0C9W570"/>
<dbReference type="HOGENOM" id="CLU_015676_1_0_1"/>
<protein>
    <recommendedName>
        <fullName evidence="4">FAD/NAD(P)-binding domain-containing protein</fullName>
    </recommendedName>
</protein>
<dbReference type="InterPro" id="IPR050982">
    <property type="entry name" value="Auxin_biosynth/cation_transpt"/>
</dbReference>
<proteinExistence type="predicted"/>
<keyword evidence="3" id="KW-1185">Reference proteome</keyword>
<dbReference type="Pfam" id="PF13738">
    <property type="entry name" value="Pyr_redox_3"/>
    <property type="match status" value="1"/>
</dbReference>
<dbReference type="GO" id="GO:0050660">
    <property type="term" value="F:flavin adenine dinucleotide binding"/>
    <property type="evidence" value="ECO:0007669"/>
    <property type="project" value="TreeGrafter"/>
</dbReference>
<reference evidence="2 3" key="1">
    <citation type="submission" date="2014-06" db="EMBL/GenBank/DDBJ databases">
        <title>Evolutionary Origins and Diversification of the Mycorrhizal Mutualists.</title>
        <authorList>
            <consortium name="DOE Joint Genome Institute"/>
            <consortium name="Mycorrhizal Genomics Consortium"/>
            <person name="Kohler A."/>
            <person name="Kuo A."/>
            <person name="Nagy L.G."/>
            <person name="Floudas D."/>
            <person name="Copeland A."/>
            <person name="Barry K.W."/>
            <person name="Cichocki N."/>
            <person name="Veneault-Fourrey C."/>
            <person name="LaButti K."/>
            <person name="Lindquist E.A."/>
            <person name="Lipzen A."/>
            <person name="Lundell T."/>
            <person name="Morin E."/>
            <person name="Murat C."/>
            <person name="Riley R."/>
            <person name="Ohm R."/>
            <person name="Sun H."/>
            <person name="Tunlid A."/>
            <person name="Henrissat B."/>
            <person name="Grigoriev I.V."/>
            <person name="Hibbett D.S."/>
            <person name="Martin F."/>
        </authorList>
    </citation>
    <scope>NUCLEOTIDE SEQUENCE [LARGE SCALE GENOMIC DNA]</scope>
    <source>
        <strain evidence="2 3">SS14</strain>
    </source>
</reference>
<gene>
    <name evidence="2" type="ORF">M422DRAFT_249644</name>
</gene>
<accession>A0A0C9W570</accession>
<dbReference type="PANTHER" id="PTHR43539:SF68">
    <property type="entry name" value="FLAVIN-BINDING MONOOXYGENASE-LIKE PROTEIN (AFU_ORTHOLOGUE AFUA_4G09220)"/>
    <property type="match status" value="1"/>
</dbReference>
<dbReference type="PANTHER" id="PTHR43539">
    <property type="entry name" value="FLAVIN-BINDING MONOOXYGENASE-LIKE PROTEIN (AFU_ORTHOLOGUE AFUA_4G09220)"/>
    <property type="match status" value="1"/>
</dbReference>
<evidence type="ECO:0000313" key="2">
    <source>
        <dbReference type="EMBL" id="KIJ46903.1"/>
    </source>
</evidence>
<evidence type="ECO:0000313" key="3">
    <source>
        <dbReference type="Proteomes" id="UP000054279"/>
    </source>
</evidence>
<evidence type="ECO:0000256" key="1">
    <source>
        <dbReference type="ARBA" id="ARBA00023002"/>
    </source>
</evidence>
<dbReference type="InterPro" id="IPR036188">
    <property type="entry name" value="FAD/NAD-bd_sf"/>
</dbReference>
<dbReference type="SUPFAM" id="SSF51905">
    <property type="entry name" value="FAD/NAD(P)-binding domain"/>
    <property type="match status" value="1"/>
</dbReference>